<dbReference type="InterPro" id="IPR036906">
    <property type="entry name" value="ATPase_V1_fsu_sf"/>
</dbReference>
<evidence type="ECO:0000313" key="2">
    <source>
        <dbReference type="Proteomes" id="UP000266720"/>
    </source>
</evidence>
<reference evidence="2" key="1">
    <citation type="book" date="2010" name="EXTREMOPHILES" publisher="0:0-0">
        <title>Complete genome sequences of ten hyperthermophilic archaea reveal their metabolic capabilities and possible ecological roles.</title>
        <editorList>
            <person name="?"/>
        </editorList>
        <authorList>
            <person name="Ravin N.V."/>
            <person name="Mardanov A.V."/>
            <person name="Bonch-Osmolovskaya E.A."/>
            <person name="Skryabin K.G."/>
        </authorList>
    </citation>
    <scope>NUCLEOTIDE SEQUENCE [LARGE SCALE GENOMIC DNA]</scope>
    <source>
        <strain evidence="2">1505</strain>
    </source>
</reference>
<dbReference type="KEGG" id="tcb:TCARB_0176"/>
<dbReference type="AlphaFoldDB" id="A0A3G1A4C4"/>
<dbReference type="SUPFAM" id="SSF159468">
    <property type="entry name" value="AtpF-like"/>
    <property type="match status" value="1"/>
</dbReference>
<evidence type="ECO:0000313" key="1">
    <source>
        <dbReference type="EMBL" id="AJB41252.1"/>
    </source>
</evidence>
<dbReference type="GeneID" id="16573752"/>
<dbReference type="Gene3D" id="3.40.50.10580">
    <property type="entry name" value="ATPase, V1 complex, subunit F"/>
    <property type="match status" value="1"/>
</dbReference>
<dbReference type="EMBL" id="CP007493">
    <property type="protein sequence ID" value="AJB41252.1"/>
    <property type="molecule type" value="Genomic_DNA"/>
</dbReference>
<protein>
    <submittedName>
        <fullName evidence="1">Uncharacterized protein</fullName>
    </submittedName>
</protein>
<gene>
    <name evidence="1" type="ORF">TCARB_0176</name>
</gene>
<accession>A0A3G1A4C4</accession>
<dbReference type="RefSeq" id="WP_020962759.1">
    <property type="nucleotide sequence ID" value="NZ_CP007493.1"/>
</dbReference>
<dbReference type="GO" id="GO:0034220">
    <property type="term" value="P:monoatomic ion transmembrane transport"/>
    <property type="evidence" value="ECO:0007669"/>
    <property type="project" value="InterPro"/>
</dbReference>
<proteinExistence type="predicted"/>
<dbReference type="Proteomes" id="UP000266720">
    <property type="component" value="Chromosome"/>
</dbReference>
<sequence length="87" mass="9695">MPSMRIAAIVFRDLEDALKAGGADIVIAVENPSEAITHIENIIREKKADLILVDDKIVARIGKGKLKEIKYKYPVPAIVELETQNRK</sequence>
<name>A0A3G1A4C4_9CREN</name>
<dbReference type="GeneID" id="25405634"/>
<organism evidence="1 2">
    <name type="scientific">Thermofilum adornatum 1505</name>
    <dbReference type="NCBI Taxonomy" id="697581"/>
    <lineage>
        <taxon>Archaea</taxon>
        <taxon>Thermoproteota</taxon>
        <taxon>Thermoprotei</taxon>
        <taxon>Thermofilales</taxon>
        <taxon>Thermofilaceae</taxon>
        <taxon>Thermofilum</taxon>
    </lineage>
</organism>